<organism evidence="8 9">
    <name type="scientific">Ridgeia piscesae</name>
    <name type="common">Tubeworm</name>
    <dbReference type="NCBI Taxonomy" id="27915"/>
    <lineage>
        <taxon>Eukaryota</taxon>
        <taxon>Metazoa</taxon>
        <taxon>Spiralia</taxon>
        <taxon>Lophotrochozoa</taxon>
        <taxon>Annelida</taxon>
        <taxon>Polychaeta</taxon>
        <taxon>Sedentaria</taxon>
        <taxon>Canalipalpata</taxon>
        <taxon>Sabellida</taxon>
        <taxon>Siboglinidae</taxon>
        <taxon>Ridgeia</taxon>
    </lineage>
</organism>
<keyword evidence="5" id="KW-0539">Nucleus</keyword>
<feature type="domain" description="Exoribonuclease phosphorolytic" evidence="6">
    <location>
        <begin position="22"/>
        <end position="136"/>
    </location>
</feature>
<comment type="caution">
    <text evidence="8">The sequence shown here is derived from an EMBL/GenBank/DDBJ whole genome shotgun (WGS) entry which is preliminary data.</text>
</comment>
<dbReference type="InterPro" id="IPR015847">
    <property type="entry name" value="ExoRNase_PH_dom2"/>
</dbReference>
<dbReference type="GO" id="GO:0016075">
    <property type="term" value="P:rRNA catabolic process"/>
    <property type="evidence" value="ECO:0007669"/>
    <property type="project" value="TreeGrafter"/>
</dbReference>
<dbReference type="GO" id="GO:0071051">
    <property type="term" value="P:poly(A)-dependent snoRNA 3'-end processing"/>
    <property type="evidence" value="ECO:0007669"/>
    <property type="project" value="TreeGrafter"/>
</dbReference>
<dbReference type="GO" id="GO:0005730">
    <property type="term" value="C:nucleolus"/>
    <property type="evidence" value="ECO:0007669"/>
    <property type="project" value="TreeGrafter"/>
</dbReference>
<sequence>MKIPLPPGNKMSSSSKSQQLKGKMHLLSQADGSCSLSVGQTAFMAAVYGPREVKMNKEKVDKAVIEFMYRPKVGQSGCGERFWETLVGNTCETAILCSLHPRKSVGIIVQELQNSGSQLACCINAAFLALLDACVPVRYMVAATCCIITEGSTEPILSPTAVQEENAIAHMTFAFDSVDHNVVCSHTTGCFSEDQFQLCLEVCRKANKQVFDFYREALRERLSGSMIEC</sequence>
<keyword evidence="3" id="KW-0698">rRNA processing</keyword>
<dbReference type="SUPFAM" id="SSF54211">
    <property type="entry name" value="Ribosomal protein S5 domain 2-like"/>
    <property type="match status" value="1"/>
</dbReference>
<keyword evidence="9" id="KW-1185">Reference proteome</keyword>
<name>A0AAD9NIS6_RIDPI</name>
<reference evidence="8" key="1">
    <citation type="journal article" date="2023" name="Mol. Biol. Evol.">
        <title>Third-Generation Sequencing Reveals the Adaptive Role of the Epigenome in Three Deep-Sea Polychaetes.</title>
        <authorList>
            <person name="Perez M."/>
            <person name="Aroh O."/>
            <person name="Sun Y."/>
            <person name="Lan Y."/>
            <person name="Juniper S.K."/>
            <person name="Young C.R."/>
            <person name="Angers B."/>
            <person name="Qian P.Y."/>
        </authorList>
    </citation>
    <scope>NUCLEOTIDE SEQUENCE</scope>
    <source>
        <tissue evidence="8">Vestimentum</tissue>
    </source>
</reference>
<evidence type="ECO:0000259" key="7">
    <source>
        <dbReference type="Pfam" id="PF03725"/>
    </source>
</evidence>
<dbReference type="SUPFAM" id="SSF55666">
    <property type="entry name" value="Ribonuclease PH domain 2-like"/>
    <property type="match status" value="1"/>
</dbReference>
<evidence type="ECO:0000313" key="8">
    <source>
        <dbReference type="EMBL" id="KAK2171580.1"/>
    </source>
</evidence>
<protein>
    <recommendedName>
        <fullName evidence="10">Exosome complex component RRP46</fullName>
    </recommendedName>
</protein>
<evidence type="ECO:0000313" key="9">
    <source>
        <dbReference type="Proteomes" id="UP001209878"/>
    </source>
</evidence>
<dbReference type="Gene3D" id="3.30.230.70">
    <property type="entry name" value="GHMP Kinase, N-terminal domain"/>
    <property type="match status" value="1"/>
</dbReference>
<evidence type="ECO:0008006" key="10">
    <source>
        <dbReference type="Google" id="ProtNLM"/>
    </source>
</evidence>
<feature type="domain" description="Exoribonuclease phosphorolytic" evidence="7">
    <location>
        <begin position="140"/>
        <end position="202"/>
    </location>
</feature>
<dbReference type="EMBL" id="JAODUO010001051">
    <property type="protein sequence ID" value="KAK2171580.1"/>
    <property type="molecule type" value="Genomic_DNA"/>
</dbReference>
<dbReference type="GO" id="GO:0071028">
    <property type="term" value="P:nuclear mRNA surveillance"/>
    <property type="evidence" value="ECO:0007669"/>
    <property type="project" value="TreeGrafter"/>
</dbReference>
<evidence type="ECO:0000256" key="2">
    <source>
        <dbReference type="ARBA" id="ARBA00006678"/>
    </source>
</evidence>
<dbReference type="InterPro" id="IPR020568">
    <property type="entry name" value="Ribosomal_Su5_D2-typ_SF"/>
</dbReference>
<dbReference type="AlphaFoldDB" id="A0AAD9NIS6"/>
<gene>
    <name evidence="8" type="ORF">NP493_1041g01063</name>
</gene>
<dbReference type="Proteomes" id="UP001209878">
    <property type="component" value="Unassembled WGS sequence"/>
</dbReference>
<dbReference type="Pfam" id="PF01138">
    <property type="entry name" value="RNase_PH"/>
    <property type="match status" value="1"/>
</dbReference>
<dbReference type="PANTHER" id="PTHR11953:SF1">
    <property type="entry name" value="EXOSOME COMPLEX COMPONENT RRP46"/>
    <property type="match status" value="1"/>
</dbReference>
<keyword evidence="4" id="KW-0271">Exosome</keyword>
<dbReference type="InterPro" id="IPR001247">
    <property type="entry name" value="ExoRNase_PH_dom1"/>
</dbReference>
<proteinExistence type="inferred from homology"/>
<evidence type="ECO:0000256" key="4">
    <source>
        <dbReference type="ARBA" id="ARBA00022835"/>
    </source>
</evidence>
<dbReference type="PANTHER" id="PTHR11953">
    <property type="entry name" value="EXOSOME COMPLEX COMPONENT"/>
    <property type="match status" value="1"/>
</dbReference>
<dbReference type="GO" id="GO:0000177">
    <property type="term" value="C:cytoplasmic exosome (RNase complex)"/>
    <property type="evidence" value="ECO:0007669"/>
    <property type="project" value="TreeGrafter"/>
</dbReference>
<comment type="subcellular location">
    <subcellularLocation>
        <location evidence="1">Nucleus</location>
    </subcellularLocation>
</comment>
<comment type="similarity">
    <text evidence="2">Belongs to the RNase PH family.</text>
</comment>
<dbReference type="CDD" id="cd11372">
    <property type="entry name" value="RNase_PH_RRP46"/>
    <property type="match status" value="1"/>
</dbReference>
<dbReference type="GO" id="GO:0000176">
    <property type="term" value="C:nuclear exosome (RNase complex)"/>
    <property type="evidence" value="ECO:0007669"/>
    <property type="project" value="TreeGrafter"/>
</dbReference>
<dbReference type="InterPro" id="IPR036345">
    <property type="entry name" value="ExoRNase_PH_dom2_sf"/>
</dbReference>
<evidence type="ECO:0000259" key="6">
    <source>
        <dbReference type="Pfam" id="PF01138"/>
    </source>
</evidence>
<dbReference type="InterPro" id="IPR050080">
    <property type="entry name" value="RNase_PH"/>
</dbReference>
<accession>A0AAD9NIS6</accession>
<evidence type="ECO:0000256" key="3">
    <source>
        <dbReference type="ARBA" id="ARBA00022552"/>
    </source>
</evidence>
<dbReference type="GO" id="GO:0006364">
    <property type="term" value="P:rRNA processing"/>
    <property type="evidence" value="ECO:0007669"/>
    <property type="project" value="UniProtKB-KW"/>
</dbReference>
<evidence type="ECO:0000256" key="1">
    <source>
        <dbReference type="ARBA" id="ARBA00004123"/>
    </source>
</evidence>
<dbReference type="GO" id="GO:0034475">
    <property type="term" value="P:U4 snRNA 3'-end processing"/>
    <property type="evidence" value="ECO:0007669"/>
    <property type="project" value="TreeGrafter"/>
</dbReference>
<dbReference type="Pfam" id="PF03725">
    <property type="entry name" value="RNase_PH_C"/>
    <property type="match status" value="1"/>
</dbReference>
<dbReference type="GO" id="GO:0003723">
    <property type="term" value="F:RNA binding"/>
    <property type="evidence" value="ECO:0007669"/>
    <property type="project" value="TreeGrafter"/>
</dbReference>
<dbReference type="InterPro" id="IPR027408">
    <property type="entry name" value="PNPase/RNase_PH_dom_sf"/>
</dbReference>
<evidence type="ECO:0000256" key="5">
    <source>
        <dbReference type="ARBA" id="ARBA00023242"/>
    </source>
</evidence>